<comment type="caution">
    <text evidence="3">The sequence shown here is derived from an EMBL/GenBank/DDBJ whole genome shotgun (WGS) entry which is preliminary data.</text>
</comment>
<dbReference type="InterPro" id="IPR034733">
    <property type="entry name" value="AcCoA_carboxyl_beta"/>
</dbReference>
<dbReference type="SUPFAM" id="SSF52096">
    <property type="entry name" value="ClpP/crotonase"/>
    <property type="match status" value="2"/>
</dbReference>
<dbReference type="GO" id="GO:0004658">
    <property type="term" value="F:propionyl-CoA carboxylase activity"/>
    <property type="evidence" value="ECO:0007669"/>
    <property type="project" value="TreeGrafter"/>
</dbReference>
<dbReference type="Pfam" id="PF01039">
    <property type="entry name" value="Carboxyl_trans"/>
    <property type="match status" value="1"/>
</dbReference>
<proteinExistence type="predicted"/>
<dbReference type="EC" id="2.1.3.1" evidence="3"/>
<dbReference type="GO" id="GO:0047154">
    <property type="term" value="F:methylmalonyl-CoA carboxytransferase activity"/>
    <property type="evidence" value="ECO:0007669"/>
    <property type="project" value="UniProtKB-EC"/>
</dbReference>
<dbReference type="Proteomes" id="UP000021816">
    <property type="component" value="Unassembled WGS sequence"/>
</dbReference>
<dbReference type="STRING" id="1454003.AW10_01549"/>
<gene>
    <name evidence="3" type="ORF">AW10_01549</name>
</gene>
<evidence type="ECO:0000259" key="2">
    <source>
        <dbReference type="PROSITE" id="PS50989"/>
    </source>
</evidence>
<dbReference type="GO" id="GO:0009317">
    <property type="term" value="C:acetyl-CoA carboxylase complex"/>
    <property type="evidence" value="ECO:0007669"/>
    <property type="project" value="TreeGrafter"/>
</dbReference>
<dbReference type="PROSITE" id="PS50989">
    <property type="entry name" value="COA_CT_CTER"/>
    <property type="match status" value="1"/>
</dbReference>
<dbReference type="Gene3D" id="3.90.226.10">
    <property type="entry name" value="2-enoyl-CoA Hydratase, Chain A, domain 1"/>
    <property type="match status" value="2"/>
</dbReference>
<evidence type="ECO:0000313" key="4">
    <source>
        <dbReference type="Proteomes" id="UP000021816"/>
    </source>
</evidence>
<dbReference type="PANTHER" id="PTHR43842">
    <property type="entry name" value="PROPIONYL-COA CARBOXYLASE BETA CHAIN"/>
    <property type="match status" value="1"/>
</dbReference>
<reference evidence="3 4" key="1">
    <citation type="submission" date="2014-02" db="EMBL/GenBank/DDBJ databases">
        <title>Expanding our view of genomic diversity in Candidatus Accumulibacter clades.</title>
        <authorList>
            <person name="Skennerton C.T."/>
            <person name="Barr J.J."/>
            <person name="Slater F.R."/>
            <person name="Bond P.L."/>
            <person name="Tyson G.W."/>
        </authorList>
    </citation>
    <scope>NUCLEOTIDE SEQUENCE [LARGE SCALE GENOMIC DNA]</scope>
    <source>
        <strain evidence="4">BA-92</strain>
    </source>
</reference>
<dbReference type="InterPro" id="IPR029045">
    <property type="entry name" value="ClpP/crotonase-like_dom_sf"/>
</dbReference>
<dbReference type="AlphaFoldDB" id="A0A011P012"/>
<dbReference type="InterPro" id="IPR051047">
    <property type="entry name" value="AccD/PCCB"/>
</dbReference>
<sequence>MTIRPELIDKLRTKRTQLTENVSPEKLEELHAKGLLSARERLGTLFVEGTFQELGLHASHSATNFGMATKTLPADGVVCGTGYVGAMQVAAFSQDFSVVAGTLGKMQARKINRTMRHALRNGVPVVAFKDSGGARIQEGVDALSGYGDVFYSNVLLSGVVPQIAVICGPCAGGAAYSPALMDFVIMTRENAHMFLTGPQVIKAVTGRATTMAEVGGAEMHATISGNAHFIAEDDQHAIGVVKQLLSYLPSNNTEDPPHDLTVPIEEMEDPGINDCIPDSPSEPLDMYAVIRRLVDNGELLEVHAGFARNIIVGFARISGVVVGLIANQPMVMAGALDLNAADKVARFVRTCNVFNVPVVTLVDVPGFLPGVEQERGGIIRHGAKMLFAYGSCTTPKITVILRKAYGGSYLAMCSQEMGADMVFAWPTAEIAVMGAEAAVKILYRKEISAAEDQSAKAAEMAQEYREKFASPYVSASNFYITDVIEPQDTRWMVALALRKVLDKRELRPTKKHGNIPM</sequence>
<feature type="domain" description="CoA carboxyltransferase C-terminal" evidence="2">
    <location>
        <begin position="259"/>
        <end position="511"/>
    </location>
</feature>
<dbReference type="PROSITE" id="PS50980">
    <property type="entry name" value="COA_CT_NTER"/>
    <property type="match status" value="1"/>
</dbReference>
<protein>
    <submittedName>
        <fullName evidence="3">Methylmalonyl-CoA carboxyltransferase 12S subunit</fullName>
        <ecNumber evidence="3">2.1.3.1</ecNumber>
    </submittedName>
</protein>
<dbReference type="InterPro" id="IPR011762">
    <property type="entry name" value="COA_CT_N"/>
</dbReference>
<evidence type="ECO:0000313" key="3">
    <source>
        <dbReference type="EMBL" id="EXI80936.1"/>
    </source>
</evidence>
<dbReference type="InterPro" id="IPR011763">
    <property type="entry name" value="COA_CT_C"/>
</dbReference>
<feature type="domain" description="CoA carboxyltransferase N-terminal" evidence="1">
    <location>
        <begin position="1"/>
        <end position="260"/>
    </location>
</feature>
<evidence type="ECO:0000259" key="1">
    <source>
        <dbReference type="PROSITE" id="PS50980"/>
    </source>
</evidence>
<organism evidence="3 4">
    <name type="scientific">Candidatus Accumulibacter appositus</name>
    <dbReference type="NCBI Taxonomy" id="1454003"/>
    <lineage>
        <taxon>Bacteria</taxon>
        <taxon>Pseudomonadati</taxon>
        <taxon>Pseudomonadota</taxon>
        <taxon>Betaproteobacteria</taxon>
        <taxon>Candidatus Accumulibacter</taxon>
    </lineage>
</organism>
<dbReference type="EMBL" id="JEMX01000028">
    <property type="protein sequence ID" value="EXI80936.1"/>
    <property type="molecule type" value="Genomic_DNA"/>
</dbReference>
<accession>A0A011P012</accession>
<dbReference type="PATRIC" id="fig|1454003.3.peg.1598"/>
<name>A0A011P012_9PROT</name>
<dbReference type="PANTHER" id="PTHR43842:SF2">
    <property type="entry name" value="PROPIONYL-COA CARBOXYLASE BETA CHAIN, MITOCHONDRIAL"/>
    <property type="match status" value="1"/>
</dbReference>
<keyword evidence="3" id="KW-0808">Transferase</keyword>